<dbReference type="RefSeq" id="WP_117529345.1">
    <property type="nucleotide sequence ID" value="NZ_QVES01000001.1"/>
</dbReference>
<accession>A0A3E2U267</accession>
<gene>
    <name evidence="1" type="ORF">DWZ25_00145</name>
</gene>
<dbReference type="AlphaFoldDB" id="A0A3E2U267"/>
<organism evidence="1 2">
    <name type="scientific">Faecalibacterium prausnitzii</name>
    <dbReference type="NCBI Taxonomy" id="853"/>
    <lineage>
        <taxon>Bacteria</taxon>
        <taxon>Bacillati</taxon>
        <taxon>Bacillota</taxon>
        <taxon>Clostridia</taxon>
        <taxon>Eubacteriales</taxon>
        <taxon>Oscillospiraceae</taxon>
        <taxon>Faecalibacterium</taxon>
    </lineage>
</organism>
<evidence type="ECO:0000313" key="1">
    <source>
        <dbReference type="EMBL" id="RGB90235.1"/>
    </source>
</evidence>
<evidence type="ECO:0000313" key="2">
    <source>
        <dbReference type="Proteomes" id="UP000260782"/>
    </source>
</evidence>
<comment type="caution">
    <text evidence="1">The sequence shown here is derived from an EMBL/GenBank/DDBJ whole genome shotgun (WGS) entry which is preliminary data.</text>
</comment>
<reference evidence="1 2" key="1">
    <citation type="submission" date="2018-08" db="EMBL/GenBank/DDBJ databases">
        <title>A genome reference for cultivated species of the human gut microbiota.</title>
        <authorList>
            <person name="Zou Y."/>
            <person name="Xue W."/>
            <person name="Luo G."/>
        </authorList>
    </citation>
    <scope>NUCLEOTIDE SEQUENCE [LARGE SCALE GENOMIC DNA]</scope>
    <source>
        <strain evidence="1 2">AF31-14AC</strain>
    </source>
</reference>
<name>A0A3E2U267_9FIRM</name>
<protein>
    <submittedName>
        <fullName evidence="1">Uncharacterized protein</fullName>
    </submittedName>
</protein>
<dbReference type="Proteomes" id="UP000260782">
    <property type="component" value="Unassembled WGS sequence"/>
</dbReference>
<dbReference type="EMBL" id="QVES01000001">
    <property type="protein sequence ID" value="RGB90235.1"/>
    <property type="molecule type" value="Genomic_DNA"/>
</dbReference>
<proteinExistence type="predicted"/>
<sequence>MTKKMTRKRFCKLLMAHGTDRNTARGLAQCINAARRYGFIDGFTIKFVNGQKYQVDNVHSYREAYESTQKDGVPLV</sequence>